<feature type="domain" description="SH3b" evidence="3">
    <location>
        <begin position="309"/>
        <end position="372"/>
    </location>
</feature>
<dbReference type="Gene3D" id="3.30.457.10">
    <property type="entry name" value="Copper amine oxidase-like, N-terminal domain"/>
    <property type="match status" value="2"/>
</dbReference>
<dbReference type="Gene3D" id="2.30.30.40">
    <property type="entry name" value="SH3 Domains"/>
    <property type="match status" value="2"/>
</dbReference>
<sequence length="606" mass="66959">MYITSHRFPVRKKRKVPYLLMMGTLFAAITISQISSSSSAYAFNSGVSYVSRITTYPSEPNFYEVVNGNLYHVIGTPDHREASFYVSEAPSFLKPGAVYVRDANHLFYERDPDGDHPLGSYTPPYEALDLRLPSSIRAEDIDRFIQQNYPSSPLIGLGQTFVDAQTKYGVNAHYLASHAILESGWGFSSIAKDKHNLFGYMAFDDDPYGHAASFPSYKDAIFFQAYFVATQYLNANGVWYGGSPTLDGMNVHYASDPYWAEKISGIMERIHPYNENEYINKSPLQVSSPRPQGPVSSTVDTTLKTTFPPGTWGVTTDDVNFRTLPTTSANLYGTLPGGTKVTVVGLGSNNWYKVTVNNRTGWIYGDYLKIKSDDGNEGSSSSHNGNELTDGQERPRSDNGQQRTPFPPNTKGITTDVVNFRAQPSTNANTFGVLQPGTQLLLLSKGADNWYQVKVNDRTGWVYGDFVQTMDHSDHGNDIPSNGASPSEEQSSSITVFVNGKKQSYDPAPIVVNGRTLVPMRAIFETLGAKVEWDEKTRTAIATKGNISIRLQLDSNVASINGLTIHLEANPQVKNGRMMVPARFVSEALGAQVTWDDRNRAVKITL</sequence>
<dbReference type="InterPro" id="IPR003646">
    <property type="entry name" value="SH3-like_bac-type"/>
</dbReference>
<accession>A0AAV4LHL9</accession>
<dbReference type="PANTHER" id="PTHR34408">
    <property type="entry name" value="FAMILY PROTEIN, PUTATIVE-RELATED"/>
    <property type="match status" value="1"/>
</dbReference>
<evidence type="ECO:0000256" key="1">
    <source>
        <dbReference type="SAM" id="MobiDB-lite"/>
    </source>
</evidence>
<feature type="compositionally biased region" description="Polar residues" evidence="1">
    <location>
        <begin position="479"/>
        <end position="492"/>
    </location>
</feature>
<dbReference type="RefSeq" id="WP_282200259.1">
    <property type="nucleotide sequence ID" value="NZ_BOQE01000001.1"/>
</dbReference>
<feature type="chain" id="PRO_5043775030" description="SH3b domain-containing protein" evidence="2">
    <location>
        <begin position="43"/>
        <end position="606"/>
    </location>
</feature>
<feature type="region of interest" description="Disordered" evidence="1">
    <location>
        <begin position="283"/>
        <end position="302"/>
    </location>
</feature>
<dbReference type="AlphaFoldDB" id="A0AAV4LHL9"/>
<dbReference type="InterPro" id="IPR036028">
    <property type="entry name" value="SH3-like_dom_sf"/>
</dbReference>
<dbReference type="SUPFAM" id="SSF50044">
    <property type="entry name" value="SH3-domain"/>
    <property type="match status" value="2"/>
</dbReference>
<dbReference type="InterPro" id="IPR012854">
    <property type="entry name" value="Cu_amine_oxidase-like_N"/>
</dbReference>
<dbReference type="SMART" id="SM00047">
    <property type="entry name" value="LYZ2"/>
    <property type="match status" value="1"/>
</dbReference>
<organism evidence="4 5">
    <name type="scientific">Collibacillus ludicampi</name>
    <dbReference type="NCBI Taxonomy" id="2771369"/>
    <lineage>
        <taxon>Bacteria</taxon>
        <taxon>Bacillati</taxon>
        <taxon>Bacillota</taxon>
        <taxon>Bacilli</taxon>
        <taxon>Bacillales</taxon>
        <taxon>Alicyclobacillaceae</taxon>
        <taxon>Collibacillus</taxon>
    </lineage>
</organism>
<keyword evidence="5" id="KW-1185">Reference proteome</keyword>
<dbReference type="InterPro" id="IPR052354">
    <property type="entry name" value="Cell_Wall_Dynamics_Protein"/>
</dbReference>
<dbReference type="PANTHER" id="PTHR34408:SF1">
    <property type="entry name" value="GLYCOSYL HYDROLASE FAMILY 19 DOMAIN-CONTAINING PROTEIN HI_1415"/>
    <property type="match status" value="1"/>
</dbReference>
<evidence type="ECO:0000313" key="5">
    <source>
        <dbReference type="Proteomes" id="UP001057291"/>
    </source>
</evidence>
<dbReference type="Gene3D" id="1.10.530.10">
    <property type="match status" value="1"/>
</dbReference>
<dbReference type="InterPro" id="IPR002901">
    <property type="entry name" value="MGlyc_endo_b_GlcNAc-like_dom"/>
</dbReference>
<evidence type="ECO:0000256" key="2">
    <source>
        <dbReference type="SAM" id="SignalP"/>
    </source>
</evidence>
<feature type="domain" description="SH3b" evidence="3">
    <location>
        <begin position="408"/>
        <end position="471"/>
    </location>
</feature>
<feature type="compositionally biased region" description="Low complexity" evidence="1">
    <location>
        <begin position="377"/>
        <end position="387"/>
    </location>
</feature>
<dbReference type="GO" id="GO:0004040">
    <property type="term" value="F:amidase activity"/>
    <property type="evidence" value="ECO:0007669"/>
    <property type="project" value="InterPro"/>
</dbReference>
<proteinExistence type="predicted"/>
<dbReference type="InterPro" id="IPR036582">
    <property type="entry name" value="Mao_N_sf"/>
</dbReference>
<name>A0AAV4LHL9_9BACL</name>
<dbReference type="Pfam" id="PF01832">
    <property type="entry name" value="Glucosaminidase"/>
    <property type="match status" value="1"/>
</dbReference>
<feature type="region of interest" description="Disordered" evidence="1">
    <location>
        <begin position="473"/>
        <end position="492"/>
    </location>
</feature>
<evidence type="ECO:0000259" key="3">
    <source>
        <dbReference type="PROSITE" id="PS51781"/>
    </source>
</evidence>
<protein>
    <recommendedName>
        <fullName evidence="3">SH3b domain-containing protein</fullName>
    </recommendedName>
</protein>
<evidence type="ECO:0000313" key="4">
    <source>
        <dbReference type="EMBL" id="GIM47246.1"/>
    </source>
</evidence>
<dbReference type="EMBL" id="BOQE01000001">
    <property type="protein sequence ID" value="GIM47246.1"/>
    <property type="molecule type" value="Genomic_DNA"/>
</dbReference>
<feature type="signal peptide" evidence="2">
    <location>
        <begin position="1"/>
        <end position="42"/>
    </location>
</feature>
<dbReference type="SMART" id="SM00287">
    <property type="entry name" value="SH3b"/>
    <property type="match status" value="2"/>
</dbReference>
<dbReference type="Pfam" id="PF08239">
    <property type="entry name" value="SH3_3"/>
    <property type="match status" value="2"/>
</dbReference>
<dbReference type="SUPFAM" id="SSF55383">
    <property type="entry name" value="Copper amine oxidase, domain N"/>
    <property type="match status" value="1"/>
</dbReference>
<dbReference type="Pfam" id="PF07833">
    <property type="entry name" value="Cu_amine_oxidN1"/>
    <property type="match status" value="1"/>
</dbReference>
<feature type="region of interest" description="Disordered" evidence="1">
    <location>
        <begin position="374"/>
        <end position="414"/>
    </location>
</feature>
<comment type="caution">
    <text evidence="4">The sequence shown here is derived from an EMBL/GenBank/DDBJ whole genome shotgun (WGS) entry which is preliminary data.</text>
</comment>
<dbReference type="Proteomes" id="UP001057291">
    <property type="component" value="Unassembled WGS sequence"/>
</dbReference>
<reference evidence="4" key="1">
    <citation type="journal article" date="2023" name="Int. J. Syst. Evol. Microbiol.">
        <title>Collibacillus ludicampi gen. nov., sp. nov., a new soil bacterium of the family Alicyclobacillaceae.</title>
        <authorList>
            <person name="Jojima T."/>
            <person name="Ioku Y."/>
            <person name="Fukuta Y."/>
            <person name="Shirasaka N."/>
            <person name="Matsumura Y."/>
            <person name="Mori M."/>
        </authorList>
    </citation>
    <scope>NUCLEOTIDE SEQUENCE</scope>
    <source>
        <strain evidence="4">TP075</strain>
    </source>
</reference>
<keyword evidence="2" id="KW-0732">Signal</keyword>
<gene>
    <name evidence="4" type="ORF">DNHGIG_27950</name>
</gene>
<dbReference type="PROSITE" id="PS51781">
    <property type="entry name" value="SH3B"/>
    <property type="match status" value="2"/>
</dbReference>